<dbReference type="SUPFAM" id="SSF81452">
    <property type="entry name" value="Cytochrome c oxidase subunit III-like"/>
    <property type="match status" value="1"/>
</dbReference>
<protein>
    <submittedName>
        <fullName evidence="9">Cytochrome oxidase subunit III</fullName>
    </submittedName>
</protein>
<keyword evidence="10" id="KW-1185">Reference proteome</keyword>
<sequence length="198" mass="22324">MRQAADHKGKRLGMWLFLYTEIILFGGLFVLYAVYLSQYPADFFQGGKDLNRIFGAVNTIVLLASSFAVAASITAVQKKQKRVSVFLISAAILCGLIFLINKYFEWGHKIHAGIYPGSDALTYGEPGRNIFFGLYYVITGLHGIHIVIGMTLLAVALVFTIKERISEENHVLLENAGLYWHLVDLIWIFIFPLFYLVL</sequence>
<evidence type="ECO:0000256" key="1">
    <source>
        <dbReference type="ARBA" id="ARBA00004141"/>
    </source>
</evidence>
<dbReference type="InterPro" id="IPR035973">
    <property type="entry name" value="Cyt_c_oxidase_su3-like_sf"/>
</dbReference>
<accession>A0ABM7PH21</accession>
<gene>
    <name evidence="9" type="primary">coxC</name>
    <name evidence="9" type="ORF">DSLASN_22110</name>
</gene>
<dbReference type="InterPro" id="IPR013833">
    <property type="entry name" value="Cyt_c_oxidase_su3_a-hlx"/>
</dbReference>
<organism evidence="9 10">
    <name type="scientific">Desulfoluna limicola</name>
    <dbReference type="NCBI Taxonomy" id="2810562"/>
    <lineage>
        <taxon>Bacteria</taxon>
        <taxon>Pseudomonadati</taxon>
        <taxon>Thermodesulfobacteriota</taxon>
        <taxon>Desulfobacteria</taxon>
        <taxon>Desulfobacterales</taxon>
        <taxon>Desulfolunaceae</taxon>
        <taxon>Desulfoluna</taxon>
    </lineage>
</organism>
<evidence type="ECO:0000256" key="6">
    <source>
        <dbReference type="RuleBase" id="RU003376"/>
    </source>
</evidence>
<dbReference type="PANTHER" id="PTHR11403">
    <property type="entry name" value="CYTOCHROME C OXIDASE SUBUNIT III"/>
    <property type="match status" value="1"/>
</dbReference>
<name>A0ABM7PH21_9BACT</name>
<evidence type="ECO:0000313" key="10">
    <source>
        <dbReference type="Proteomes" id="UP001320148"/>
    </source>
</evidence>
<dbReference type="InterPro" id="IPR024791">
    <property type="entry name" value="Cyt_c/ubiquinol_Oxase_su3"/>
</dbReference>
<dbReference type="PROSITE" id="PS50253">
    <property type="entry name" value="COX3"/>
    <property type="match status" value="1"/>
</dbReference>
<evidence type="ECO:0000259" key="8">
    <source>
        <dbReference type="PROSITE" id="PS50253"/>
    </source>
</evidence>
<feature type="transmembrane region" description="Helical" evidence="7">
    <location>
        <begin position="12"/>
        <end position="35"/>
    </location>
</feature>
<dbReference type="InterPro" id="IPR000298">
    <property type="entry name" value="Cyt_c_oxidase-like_su3"/>
</dbReference>
<keyword evidence="3 6" id="KW-0812">Transmembrane</keyword>
<feature type="transmembrane region" description="Helical" evidence="7">
    <location>
        <begin position="134"/>
        <end position="158"/>
    </location>
</feature>
<evidence type="ECO:0000313" key="9">
    <source>
        <dbReference type="EMBL" id="BCS96579.1"/>
    </source>
</evidence>
<proteinExistence type="inferred from homology"/>
<keyword evidence="5 7" id="KW-0472">Membrane</keyword>
<dbReference type="RefSeq" id="WP_236892883.1">
    <property type="nucleotide sequence ID" value="NZ_AP024488.1"/>
</dbReference>
<feature type="domain" description="Heme-copper oxidase subunit III family profile" evidence="8">
    <location>
        <begin position="1"/>
        <end position="198"/>
    </location>
</feature>
<comment type="similarity">
    <text evidence="2 6">Belongs to the cytochrome c oxidase subunit 3 family.</text>
</comment>
<evidence type="ECO:0000256" key="4">
    <source>
        <dbReference type="ARBA" id="ARBA00022989"/>
    </source>
</evidence>
<keyword evidence="4 7" id="KW-1133">Transmembrane helix</keyword>
<comment type="subcellular location">
    <subcellularLocation>
        <location evidence="6">Cell membrane</location>
        <topology evidence="6">Multi-pass membrane protein</topology>
    </subcellularLocation>
    <subcellularLocation>
        <location evidence="1">Membrane</location>
        <topology evidence="1">Multi-pass membrane protein</topology>
    </subcellularLocation>
</comment>
<dbReference type="Gene3D" id="1.20.120.80">
    <property type="entry name" value="Cytochrome c oxidase, subunit III, four-helix bundle"/>
    <property type="match status" value="1"/>
</dbReference>
<evidence type="ECO:0000256" key="5">
    <source>
        <dbReference type="ARBA" id="ARBA00023136"/>
    </source>
</evidence>
<feature type="transmembrane region" description="Helical" evidence="7">
    <location>
        <begin position="178"/>
        <end position="197"/>
    </location>
</feature>
<dbReference type="CDD" id="cd02862">
    <property type="entry name" value="NorE_like"/>
    <property type="match status" value="1"/>
</dbReference>
<dbReference type="Pfam" id="PF00510">
    <property type="entry name" value="COX3"/>
    <property type="match status" value="1"/>
</dbReference>
<dbReference type="EMBL" id="AP024488">
    <property type="protein sequence ID" value="BCS96579.1"/>
    <property type="molecule type" value="Genomic_DNA"/>
</dbReference>
<feature type="transmembrane region" description="Helical" evidence="7">
    <location>
        <begin position="55"/>
        <end position="76"/>
    </location>
</feature>
<dbReference type="Proteomes" id="UP001320148">
    <property type="component" value="Chromosome"/>
</dbReference>
<evidence type="ECO:0000256" key="3">
    <source>
        <dbReference type="ARBA" id="ARBA00022692"/>
    </source>
</evidence>
<reference evidence="9 10" key="1">
    <citation type="submission" date="2021-02" db="EMBL/GenBank/DDBJ databases">
        <title>Complete genome of Desulfoluna sp. strain ASN36.</title>
        <authorList>
            <person name="Takahashi A."/>
            <person name="Kojima H."/>
            <person name="Fukui M."/>
        </authorList>
    </citation>
    <scope>NUCLEOTIDE SEQUENCE [LARGE SCALE GENOMIC DNA]</scope>
    <source>
        <strain evidence="9 10">ASN36</strain>
    </source>
</reference>
<dbReference type="PANTHER" id="PTHR11403:SF6">
    <property type="entry name" value="NITRIC OXIDE REDUCTASE SUBUNIT E"/>
    <property type="match status" value="1"/>
</dbReference>
<feature type="transmembrane region" description="Helical" evidence="7">
    <location>
        <begin position="83"/>
        <end position="100"/>
    </location>
</feature>
<evidence type="ECO:0000256" key="2">
    <source>
        <dbReference type="ARBA" id="ARBA00010581"/>
    </source>
</evidence>
<evidence type="ECO:0000256" key="7">
    <source>
        <dbReference type="SAM" id="Phobius"/>
    </source>
</evidence>